<keyword evidence="3" id="KW-1185">Reference proteome</keyword>
<organism evidence="2 3">
    <name type="scientific">Clohesyomyces aquaticus</name>
    <dbReference type="NCBI Taxonomy" id="1231657"/>
    <lineage>
        <taxon>Eukaryota</taxon>
        <taxon>Fungi</taxon>
        <taxon>Dikarya</taxon>
        <taxon>Ascomycota</taxon>
        <taxon>Pezizomycotina</taxon>
        <taxon>Dothideomycetes</taxon>
        <taxon>Pleosporomycetidae</taxon>
        <taxon>Pleosporales</taxon>
        <taxon>Lindgomycetaceae</taxon>
        <taxon>Clohesyomyces</taxon>
    </lineage>
</organism>
<name>A0A1Y1ZY24_9PLEO</name>
<comment type="caution">
    <text evidence="2">The sequence shown here is derived from an EMBL/GenBank/DDBJ whole genome shotgun (WGS) entry which is preliminary data.</text>
</comment>
<evidence type="ECO:0000256" key="1">
    <source>
        <dbReference type="SAM" id="MobiDB-lite"/>
    </source>
</evidence>
<dbReference type="AlphaFoldDB" id="A0A1Y1ZY24"/>
<gene>
    <name evidence="2" type="ORF">BCR34DRAFT_190315</name>
</gene>
<evidence type="ECO:0000313" key="2">
    <source>
        <dbReference type="EMBL" id="ORY15153.1"/>
    </source>
</evidence>
<feature type="region of interest" description="Disordered" evidence="1">
    <location>
        <begin position="246"/>
        <end position="284"/>
    </location>
</feature>
<reference evidence="2 3" key="1">
    <citation type="submission" date="2016-07" db="EMBL/GenBank/DDBJ databases">
        <title>Pervasive Adenine N6-methylation of Active Genes in Fungi.</title>
        <authorList>
            <consortium name="DOE Joint Genome Institute"/>
            <person name="Mondo S.J."/>
            <person name="Dannebaum R.O."/>
            <person name="Kuo R.C."/>
            <person name="Labutti K."/>
            <person name="Haridas S."/>
            <person name="Kuo A."/>
            <person name="Salamov A."/>
            <person name="Ahrendt S.R."/>
            <person name="Lipzen A."/>
            <person name="Sullivan W."/>
            <person name="Andreopoulos W.B."/>
            <person name="Clum A."/>
            <person name="Lindquist E."/>
            <person name="Daum C."/>
            <person name="Ramamoorthy G.K."/>
            <person name="Gryganskyi A."/>
            <person name="Culley D."/>
            <person name="Magnuson J.K."/>
            <person name="James T.Y."/>
            <person name="O'Malley M.A."/>
            <person name="Stajich J.E."/>
            <person name="Spatafora J.W."/>
            <person name="Visel A."/>
            <person name="Grigoriev I.V."/>
        </authorList>
    </citation>
    <scope>NUCLEOTIDE SEQUENCE [LARGE SCALE GENOMIC DNA]</scope>
    <source>
        <strain evidence="2 3">CBS 115471</strain>
    </source>
</reference>
<evidence type="ECO:0000313" key="3">
    <source>
        <dbReference type="Proteomes" id="UP000193144"/>
    </source>
</evidence>
<dbReference type="OrthoDB" id="3933435at2759"/>
<proteinExistence type="predicted"/>
<sequence length="407" mass="45572">MCKVIRLNFSCGHQVRTRLSKCRGTSHKETRRGKKVASCCAGAYLQLKRSSACGSCLQQEWERPWLKRIETAKLFHLRVDEKRLPGPSEVAQEIQSMTESYAQAAWQVARAYFPTDKVSVERASMGQKVKEKSPLSTQIWPELVVNVHGTESQLRQSKSGFVPSQLPPIDIWDTSSLEPDIDCFPPEFDHPATTDDTQSSDNLGYAAWDFDFVPVEEEEDFVPVQYGGSWDEYNTAAHYGHPWDREKGPCSVPADDDSDLSNDLHHSTPPTEFGHNEWDHDDTESDLGCEEQILIAPGPGADMQSTSGIVGLEGTKSSSWMHQDQAGRVLALFREIISEVESKNEARKSEPEEKSITAVDNSLRSLLTPTNENDATIPDPPLILSPTTPNFMRRTPSLSRRECSYLT</sequence>
<protein>
    <submittedName>
        <fullName evidence="2">Uncharacterized protein</fullName>
    </submittedName>
</protein>
<dbReference type="EMBL" id="MCFA01000027">
    <property type="protein sequence ID" value="ORY15153.1"/>
    <property type="molecule type" value="Genomic_DNA"/>
</dbReference>
<dbReference type="Proteomes" id="UP000193144">
    <property type="component" value="Unassembled WGS sequence"/>
</dbReference>
<feature type="region of interest" description="Disordered" evidence="1">
    <location>
        <begin position="369"/>
        <end position="407"/>
    </location>
</feature>
<accession>A0A1Y1ZY24</accession>